<dbReference type="InterPro" id="IPR003841">
    <property type="entry name" value="Na/Pi_transpt"/>
</dbReference>
<dbReference type="NCBIfam" id="TIGR00704">
    <property type="entry name" value="NaPi_cotrn_rel"/>
    <property type="match status" value="1"/>
</dbReference>
<dbReference type="RefSeq" id="WP_034423164.1">
    <property type="nucleotide sequence ID" value="NZ_CP045798.1"/>
</dbReference>
<evidence type="ECO:0000313" key="10">
    <source>
        <dbReference type="Proteomes" id="UP000515847"/>
    </source>
</evidence>
<evidence type="ECO:0000256" key="1">
    <source>
        <dbReference type="ARBA" id="ARBA00004651"/>
    </source>
</evidence>
<dbReference type="KEGG" id="tfr:BR63_13905"/>
<dbReference type="InterPro" id="IPR026022">
    <property type="entry name" value="PhoU_dom"/>
</dbReference>
<keyword evidence="10" id="KW-1185">Reference proteome</keyword>
<dbReference type="GO" id="GO:0005886">
    <property type="term" value="C:plasma membrane"/>
    <property type="evidence" value="ECO:0007669"/>
    <property type="project" value="UniProtKB-SubCell"/>
</dbReference>
<feature type="coiled-coil region" evidence="6">
    <location>
        <begin position="383"/>
        <end position="410"/>
    </location>
</feature>
<keyword evidence="2" id="KW-1003">Cell membrane</keyword>
<evidence type="ECO:0000256" key="5">
    <source>
        <dbReference type="ARBA" id="ARBA00023136"/>
    </source>
</evidence>
<dbReference type="Pfam" id="PF02690">
    <property type="entry name" value="Na_Pi_cotrans"/>
    <property type="match status" value="1"/>
</dbReference>
<feature type="transmembrane region" description="Helical" evidence="7">
    <location>
        <begin position="248"/>
        <end position="267"/>
    </location>
</feature>
<organism evidence="9 10">
    <name type="scientific">Thermanaerosceptrum fracticalcis</name>
    <dbReference type="NCBI Taxonomy" id="1712410"/>
    <lineage>
        <taxon>Bacteria</taxon>
        <taxon>Bacillati</taxon>
        <taxon>Bacillota</taxon>
        <taxon>Clostridia</taxon>
        <taxon>Eubacteriales</taxon>
        <taxon>Peptococcaceae</taxon>
        <taxon>Thermanaerosceptrum</taxon>
    </lineage>
</organism>
<sequence length="555" mass="61182">MKFNYQEILFLSLGGLAFFLFGIKYMSDGLQSVAGDKMRAFLEKGTKTPLRGVLTGTLVTALIQSSSGTTVLTVGLVNAGLLSLRQAIGIIMGANIGTTVTAYLIGFKLGDYALPIAVVGTILLFFSKNKRLNTIGQVLFGFALLFYGMEVMGKGLKPLKNIPFFINAMTNIENMPVLGVLVGTVFTGIVQSSSATIGILQELAYQGAVTYHQAVPILFGDNIGTTITALLASIGTSVTARRAALTHFMFNLIGTIIFLPLFLVGIFPEIVRLFTDYIYILIPGFEGTWETLNIKMQIAQTHGVFNVSNTIIHLPFVSLLAAFVTKLIPGEDKTLEFGPKYLEPRLLGNPSVALSQAGREVLRMGMLAKESFSHAVAYFFTGLENEAKQSLQLEEIIDDLENKITEYIVKISEKKMSTEESNQAYIYIQAVNDIERVGDHTENIVELTKAGIDHGIRFSIEAIADMRKMIDKTQETYVWALESLEKNDFELAKKVVKNDDYIDEMEKEFRRAHITRLNEGVCNGNAGAIYLDILSNLERIGDHSVNIAQYVLGER</sequence>
<keyword evidence="5 7" id="KW-0472">Membrane</keyword>
<feature type="domain" description="PhoU" evidence="8">
    <location>
        <begin position="361"/>
        <end position="447"/>
    </location>
</feature>
<feature type="transmembrane region" description="Helical" evidence="7">
    <location>
        <begin position="135"/>
        <end position="156"/>
    </location>
</feature>
<protein>
    <submittedName>
        <fullName evidence="9">Sodium-dependent phosphate transporter</fullName>
    </submittedName>
</protein>
<evidence type="ECO:0000256" key="6">
    <source>
        <dbReference type="SAM" id="Coils"/>
    </source>
</evidence>
<feature type="transmembrane region" description="Helical" evidence="7">
    <location>
        <begin position="177"/>
        <end position="201"/>
    </location>
</feature>
<evidence type="ECO:0000313" key="9">
    <source>
        <dbReference type="EMBL" id="QNB47288.1"/>
    </source>
</evidence>
<feature type="transmembrane region" description="Helical" evidence="7">
    <location>
        <begin position="112"/>
        <end position="129"/>
    </location>
</feature>
<dbReference type="OrthoDB" id="9763003at2"/>
<evidence type="ECO:0000259" key="8">
    <source>
        <dbReference type="Pfam" id="PF01895"/>
    </source>
</evidence>
<evidence type="ECO:0000256" key="2">
    <source>
        <dbReference type="ARBA" id="ARBA00022475"/>
    </source>
</evidence>
<reference evidence="9 10" key="1">
    <citation type="journal article" date="2019" name="Front. Microbiol.">
        <title>Thermoanaerosceptrum fracticalcis gen. nov. sp. nov., a Novel Fumarate-Fermenting Microorganism From a Deep Fractured Carbonate Aquifer of the US Great Basin.</title>
        <authorList>
            <person name="Hamilton-Brehm S.D."/>
            <person name="Stewart L.E."/>
            <person name="Zavarin M."/>
            <person name="Caldwell M."/>
            <person name="Lawson P.A."/>
            <person name="Onstott T.C."/>
            <person name="Grzymski J."/>
            <person name="Neveux I."/>
            <person name="Lollar B.S."/>
            <person name="Russell C.E."/>
            <person name="Moser D.P."/>
        </authorList>
    </citation>
    <scope>NUCLEOTIDE SEQUENCE [LARGE SCALE GENOMIC DNA]</scope>
    <source>
        <strain evidence="9 10">DRI-13</strain>
    </source>
</reference>
<evidence type="ECO:0000256" key="7">
    <source>
        <dbReference type="SAM" id="Phobius"/>
    </source>
</evidence>
<gene>
    <name evidence="9" type="ORF">BR63_13905</name>
</gene>
<dbReference type="Proteomes" id="UP000515847">
    <property type="component" value="Chromosome"/>
</dbReference>
<dbReference type="EMBL" id="CP045798">
    <property type="protein sequence ID" value="QNB47288.1"/>
    <property type="molecule type" value="Genomic_DNA"/>
</dbReference>
<keyword evidence="4 7" id="KW-1133">Transmembrane helix</keyword>
<keyword evidence="3 7" id="KW-0812">Transmembrane</keyword>
<feature type="transmembrane region" description="Helical" evidence="7">
    <location>
        <begin position="6"/>
        <end position="27"/>
    </location>
</feature>
<name>A0A7G6E5D4_THEFR</name>
<dbReference type="InterPro" id="IPR038078">
    <property type="entry name" value="PhoU-like_sf"/>
</dbReference>
<dbReference type="NCBIfam" id="NF037997">
    <property type="entry name" value="Na_Pi_symport"/>
    <property type="match status" value="1"/>
</dbReference>
<dbReference type="PANTHER" id="PTHR10010">
    <property type="entry name" value="SOLUTE CARRIER FAMILY 34 SODIUM PHOSPHATE , MEMBER 2-RELATED"/>
    <property type="match status" value="1"/>
</dbReference>
<dbReference type="GO" id="GO:0005436">
    <property type="term" value="F:sodium:phosphate symporter activity"/>
    <property type="evidence" value="ECO:0007669"/>
    <property type="project" value="InterPro"/>
</dbReference>
<dbReference type="Pfam" id="PF01895">
    <property type="entry name" value="PhoU"/>
    <property type="match status" value="2"/>
</dbReference>
<comment type="subcellular location">
    <subcellularLocation>
        <location evidence="1">Cell membrane</location>
        <topology evidence="1">Multi-pass membrane protein</topology>
    </subcellularLocation>
</comment>
<dbReference type="SUPFAM" id="SSF109755">
    <property type="entry name" value="PhoU-like"/>
    <property type="match status" value="1"/>
</dbReference>
<proteinExistence type="predicted"/>
<evidence type="ECO:0000256" key="3">
    <source>
        <dbReference type="ARBA" id="ARBA00022692"/>
    </source>
</evidence>
<feature type="domain" description="PhoU" evidence="8">
    <location>
        <begin position="467"/>
        <end position="551"/>
    </location>
</feature>
<dbReference type="PANTHER" id="PTHR10010:SF46">
    <property type="entry name" value="SODIUM-DEPENDENT PHOSPHATE TRANSPORT PROTEIN 2B"/>
    <property type="match status" value="1"/>
</dbReference>
<accession>A0A7G6E5D4</accession>
<dbReference type="InterPro" id="IPR004633">
    <property type="entry name" value="NaPi_cotrn-rel/YqeW-like"/>
</dbReference>
<keyword evidence="6" id="KW-0175">Coiled coil</keyword>
<evidence type="ECO:0000256" key="4">
    <source>
        <dbReference type="ARBA" id="ARBA00022989"/>
    </source>
</evidence>
<feature type="transmembrane region" description="Helical" evidence="7">
    <location>
        <begin position="213"/>
        <end position="236"/>
    </location>
</feature>
<dbReference type="GO" id="GO:0044341">
    <property type="term" value="P:sodium-dependent phosphate transport"/>
    <property type="evidence" value="ECO:0007669"/>
    <property type="project" value="InterPro"/>
</dbReference>
<dbReference type="AlphaFoldDB" id="A0A7G6E5D4"/>
<dbReference type="Gene3D" id="1.20.58.220">
    <property type="entry name" value="Phosphate transport system protein phou homolog 2, domain 2"/>
    <property type="match status" value="1"/>
</dbReference>